<reference evidence="2" key="2">
    <citation type="submission" date="2021-05" db="EMBL/GenBank/DDBJ databases">
        <authorList>
            <person name="Pain A."/>
        </authorList>
    </citation>
    <scope>NUCLEOTIDE SEQUENCE</scope>
    <source>
        <strain evidence="2">1802A</strain>
    </source>
</reference>
<dbReference type="InterPro" id="IPR012337">
    <property type="entry name" value="RNaseH-like_sf"/>
</dbReference>
<dbReference type="Gene3D" id="3.30.420.10">
    <property type="entry name" value="Ribonuclease H-like superfamily/Ribonuclease H"/>
    <property type="match status" value="1"/>
</dbReference>
<dbReference type="Proteomes" id="UP001195914">
    <property type="component" value="Unassembled WGS sequence"/>
</dbReference>
<dbReference type="SUPFAM" id="SSF53098">
    <property type="entry name" value="Ribonuclease H-like"/>
    <property type="match status" value="1"/>
</dbReference>
<dbReference type="CDD" id="cd02257">
    <property type="entry name" value="Peptidase_C19"/>
    <property type="match status" value="1"/>
</dbReference>
<dbReference type="InterPro" id="IPR050785">
    <property type="entry name" value="PAN2-PAN3_catalytic_subunit"/>
</dbReference>
<dbReference type="PANTHER" id="PTHR15728">
    <property type="entry name" value="DEADENYLATION COMPLEX CATALYTIC SUBUNIT PAN2"/>
    <property type="match status" value="1"/>
</dbReference>
<accession>A0AAD9LEN3</accession>
<dbReference type="Gene3D" id="2.130.10.10">
    <property type="entry name" value="YVTN repeat-like/Quinoprotein amine dehydrogenase"/>
    <property type="match status" value="1"/>
</dbReference>
<dbReference type="AlphaFoldDB" id="A0AAD9LEN3"/>
<keyword evidence="2" id="KW-0269">Exonuclease</keyword>
<dbReference type="Pfam" id="PF13423">
    <property type="entry name" value="UCH_1"/>
    <property type="match status" value="1"/>
</dbReference>
<reference evidence="2" key="1">
    <citation type="journal article" date="2014" name="Nucleic Acids Res.">
        <title>The evolutionary dynamics of variant antigen genes in Babesia reveal a history of genomic innovation underlying host-parasite interaction.</title>
        <authorList>
            <person name="Jackson A.P."/>
            <person name="Otto T.D."/>
            <person name="Darby A."/>
            <person name="Ramaprasad A."/>
            <person name="Xia D."/>
            <person name="Echaide I.E."/>
            <person name="Farber M."/>
            <person name="Gahlot S."/>
            <person name="Gamble J."/>
            <person name="Gupta D."/>
            <person name="Gupta Y."/>
            <person name="Jackson L."/>
            <person name="Malandrin L."/>
            <person name="Malas T.B."/>
            <person name="Moussa E."/>
            <person name="Nair M."/>
            <person name="Reid A.J."/>
            <person name="Sanders M."/>
            <person name="Sharma J."/>
            <person name="Tracey A."/>
            <person name="Quail M.A."/>
            <person name="Weir W."/>
            <person name="Wastling J.M."/>
            <person name="Hall N."/>
            <person name="Willadsen P."/>
            <person name="Lingelbach K."/>
            <person name="Shiels B."/>
            <person name="Tait A."/>
            <person name="Berriman M."/>
            <person name="Allred D.R."/>
            <person name="Pain A."/>
        </authorList>
    </citation>
    <scope>NUCLEOTIDE SEQUENCE</scope>
    <source>
        <strain evidence="2">1802A</strain>
    </source>
</reference>
<dbReference type="GO" id="GO:0003676">
    <property type="term" value="F:nucleic acid binding"/>
    <property type="evidence" value="ECO:0007669"/>
    <property type="project" value="InterPro"/>
</dbReference>
<dbReference type="InterPro" id="IPR036397">
    <property type="entry name" value="RNaseH_sf"/>
</dbReference>
<dbReference type="GO" id="GO:0031251">
    <property type="term" value="C:PAN complex"/>
    <property type="evidence" value="ECO:0007669"/>
    <property type="project" value="TreeGrafter"/>
</dbReference>
<dbReference type="EMBL" id="JAHBMH010000073">
    <property type="protein sequence ID" value="KAK1932829.1"/>
    <property type="molecule type" value="Genomic_DNA"/>
</dbReference>
<keyword evidence="2" id="KW-0378">Hydrolase</keyword>
<keyword evidence="2" id="KW-0540">Nuclease</keyword>
<dbReference type="InterPro" id="IPR013520">
    <property type="entry name" value="Ribonucl_H"/>
</dbReference>
<name>A0AAD9LEN3_BABDI</name>
<keyword evidence="3" id="KW-1185">Reference proteome</keyword>
<dbReference type="PANTHER" id="PTHR15728:SF0">
    <property type="entry name" value="PAN2-PAN3 DEADENYLATION COMPLEX CATALYTIC SUBUNIT PAN2"/>
    <property type="match status" value="1"/>
</dbReference>
<feature type="domain" description="Exonuclease" evidence="1">
    <location>
        <begin position="900"/>
        <end position="1065"/>
    </location>
</feature>
<organism evidence="2 3">
    <name type="scientific">Babesia divergens</name>
    <dbReference type="NCBI Taxonomy" id="32595"/>
    <lineage>
        <taxon>Eukaryota</taxon>
        <taxon>Sar</taxon>
        <taxon>Alveolata</taxon>
        <taxon>Apicomplexa</taxon>
        <taxon>Aconoidasida</taxon>
        <taxon>Piroplasmida</taxon>
        <taxon>Babesiidae</taxon>
        <taxon>Babesia</taxon>
    </lineage>
</organism>
<dbReference type="SMART" id="SM00479">
    <property type="entry name" value="EXOIII"/>
    <property type="match status" value="1"/>
</dbReference>
<dbReference type="CDD" id="cd06143">
    <property type="entry name" value="PAN2_exo"/>
    <property type="match status" value="1"/>
</dbReference>
<protein>
    <submittedName>
        <fullName evidence="2">Exonuclease family protein</fullName>
    </submittedName>
</protein>
<dbReference type="Pfam" id="PF00929">
    <property type="entry name" value="RNase_T"/>
    <property type="match status" value="1"/>
</dbReference>
<dbReference type="InterPro" id="IPR015943">
    <property type="entry name" value="WD40/YVTN_repeat-like_dom_sf"/>
</dbReference>
<evidence type="ECO:0000313" key="2">
    <source>
        <dbReference type="EMBL" id="KAK1932829.1"/>
    </source>
</evidence>
<dbReference type="GO" id="GO:0000289">
    <property type="term" value="P:nuclear-transcribed mRNA poly(A) tail shortening"/>
    <property type="evidence" value="ECO:0007669"/>
    <property type="project" value="TreeGrafter"/>
</dbReference>
<evidence type="ECO:0000259" key="1">
    <source>
        <dbReference type="SMART" id="SM00479"/>
    </source>
</evidence>
<dbReference type="GO" id="GO:0004535">
    <property type="term" value="F:poly(A)-specific ribonuclease activity"/>
    <property type="evidence" value="ECO:0007669"/>
    <property type="project" value="TreeGrafter"/>
</dbReference>
<proteinExistence type="predicted"/>
<dbReference type="GO" id="GO:0000932">
    <property type="term" value="C:P-body"/>
    <property type="evidence" value="ECO:0007669"/>
    <property type="project" value="TreeGrafter"/>
</dbReference>
<dbReference type="InterPro" id="IPR028881">
    <property type="entry name" value="PAN2_UCH_dom"/>
</dbReference>
<dbReference type="SUPFAM" id="SSF54001">
    <property type="entry name" value="Cysteine proteinases"/>
    <property type="match status" value="1"/>
</dbReference>
<dbReference type="InterPro" id="IPR038765">
    <property type="entry name" value="Papain-like_cys_pep_sf"/>
</dbReference>
<gene>
    <name evidence="2" type="ORF">X943_000993</name>
</gene>
<comment type="caution">
    <text evidence="2">The sequence shown here is derived from an EMBL/GenBank/DDBJ whole genome shotgun (WGS) entry which is preliminary data.</text>
</comment>
<dbReference type="Gene3D" id="3.90.70.10">
    <property type="entry name" value="Cysteine proteinases"/>
    <property type="match status" value="1"/>
</dbReference>
<sequence>MQCGIVKYDRWEDLIWVYNSIDSYIRTPLTGALAGIDASNQDVKYVNWMTPMFNGYHQPDEHDFNAYCRCYMHGINAIQPYEMGLIIATARGIDILNRDGGRRMKVMSERAERHIASEGNNHIACSLLSCNPTNSKILVSTNSDRLYALDAFSGQLSGEMKVENHHIPVTEFDDQITVVADLNGNRSRSSCVMSYYHTYAGNTDLGNDEYQSFEYSKTDSFNSKKGLSLESIAQEYGSIEAIPEFVPAAKKATMPSGTMNKLKMPYQKTAGGISLGYAMLEQEKEDVEYACSRDTTCVGMLSGLLHIVDHRMQKIAYTVQAHTNAVANISAYGNHIATTGCYLYGSTLIYEPMIEIHDIRMERSRSIWLGAPVCSTAIVKRTNKIVALKAGGEFCECDLKTLEQVQYPNLRNQNTWNYHDVDIKINPARGSYTMFTADEAYAVNNLELENKEHMALEVNPESLKPIFQKIQPDKMKYEDRTMFAPMVGSFPGDLAQVFVQVFFFLSKLESLMYHCCEVEHCLACQVGFALHMLHVAHENRKGGFMKEDSGGRVVRRREMQVTQLQELMPVYRSETSTSAVQRLLIWIIEKINSELENYYSQVENGYQNVDFQLIKSVFGFSKKVESTCLNGHQTHKIVENELFMDYKHLQSGKSYEDEMASYCVECSKPIMTKYKTEVHRSPNFMIIRCEHEGDDISEVQECINFNDDPYTIVTIIFSVPSADTSNRLLAYVRVPQEMKGNEEWLLINDGYVCELSSEDIGEMFDFTPRWKQPIILIYRKDNIGAIKPIVPILTGDFTVVNVHGRIVPLPTPDRNMPIPASIFTSEYNIAHNPKAHDKTRTFVPLSLEELLAIHREQFIVALDVECVKAGNETSGPSRHLNVLDQSVSECSVDNMGHRKTFIYTHKYSDEHQLSTLARVSAVRGSGDAIGIPFLDHYIYRRKPPKDYLTRFSGIHQGDLDLKSSVHWLTTRKAIYMKIRYLIDAGCKILGHGLEQDFKMLNIVVPQDQIIDTVELYRLPGKRYISLQFLAAQVLNQRIQQDEHDSIEDAKTALDLYRKYLEYKANGRLEDVLKSLYDIGYKTSWVVS</sequence>
<evidence type="ECO:0000313" key="3">
    <source>
        <dbReference type="Proteomes" id="UP001195914"/>
    </source>
</evidence>